<feature type="region of interest" description="Disordered" evidence="1">
    <location>
        <begin position="256"/>
        <end position="279"/>
    </location>
</feature>
<evidence type="ECO:0000256" key="1">
    <source>
        <dbReference type="SAM" id="MobiDB-lite"/>
    </source>
</evidence>
<evidence type="ECO:0000313" key="3">
    <source>
        <dbReference type="Proteomes" id="UP000676336"/>
    </source>
</evidence>
<feature type="non-terminal residue" evidence="2">
    <location>
        <position position="367"/>
    </location>
</feature>
<reference evidence="2" key="1">
    <citation type="submission" date="2021-02" db="EMBL/GenBank/DDBJ databases">
        <authorList>
            <person name="Nowell W R."/>
        </authorList>
    </citation>
    <scope>NUCLEOTIDE SEQUENCE</scope>
</reference>
<evidence type="ECO:0000313" key="2">
    <source>
        <dbReference type="EMBL" id="CAF4429572.1"/>
    </source>
</evidence>
<protein>
    <submittedName>
        <fullName evidence="2">Uncharacterized protein</fullName>
    </submittedName>
</protein>
<sequence>TDNEYHLCEVKPTLIDDGIPLNDFDQTLTANELTNGAQLTMRPGSVAKKNHVRLKISRIIDKNYQPNEAIHTDPKLEMIELEEIFELPVISPFNVLRESIAKHIECKVPVGYSRDVKPLDFIRLYAIENGQTASIVHEPILTTLKQAKVQDLDSYAFELLGHPESLAKKDLLLNIVYSKDDDGDYFQHRFEIHWPLKENIAAKYEYLENHVLTRLSSFMIDDLHYKNVSKQALKITLARYFPDRAQWIVIEPGSSSSNINQSANKKNKTSSPSTKASKSNLRLEPYKLTDLTVIGVLEGEYLTVNDFDTPYDQQTRKEIEHDKQQKRLNRERNRNDNNDRTQVNGSSSTRRKSPQNTMRITVDDFDS</sequence>
<name>A0A8S2W338_9BILA</name>
<organism evidence="2 3">
    <name type="scientific">Rotaria magnacalcarata</name>
    <dbReference type="NCBI Taxonomy" id="392030"/>
    <lineage>
        <taxon>Eukaryota</taxon>
        <taxon>Metazoa</taxon>
        <taxon>Spiralia</taxon>
        <taxon>Gnathifera</taxon>
        <taxon>Rotifera</taxon>
        <taxon>Eurotatoria</taxon>
        <taxon>Bdelloidea</taxon>
        <taxon>Philodinida</taxon>
        <taxon>Philodinidae</taxon>
        <taxon>Rotaria</taxon>
    </lineage>
</organism>
<feature type="compositionally biased region" description="Basic and acidic residues" evidence="1">
    <location>
        <begin position="314"/>
        <end position="339"/>
    </location>
</feature>
<dbReference type="AlphaFoldDB" id="A0A8S2W338"/>
<dbReference type="EMBL" id="CAJOBI010064450">
    <property type="protein sequence ID" value="CAF4429572.1"/>
    <property type="molecule type" value="Genomic_DNA"/>
</dbReference>
<gene>
    <name evidence="2" type="ORF">SMN809_LOCUS31746</name>
</gene>
<accession>A0A8S2W338</accession>
<feature type="compositionally biased region" description="Polar residues" evidence="1">
    <location>
        <begin position="341"/>
        <end position="359"/>
    </location>
</feature>
<feature type="compositionally biased region" description="Low complexity" evidence="1">
    <location>
        <begin position="269"/>
        <end position="279"/>
    </location>
</feature>
<comment type="caution">
    <text evidence="2">The sequence shown here is derived from an EMBL/GenBank/DDBJ whole genome shotgun (WGS) entry which is preliminary data.</text>
</comment>
<feature type="region of interest" description="Disordered" evidence="1">
    <location>
        <begin position="314"/>
        <end position="367"/>
    </location>
</feature>
<dbReference type="Proteomes" id="UP000676336">
    <property type="component" value="Unassembled WGS sequence"/>
</dbReference>
<proteinExistence type="predicted"/>